<protein>
    <submittedName>
        <fullName evidence="1">Uncharacterized protein</fullName>
    </submittedName>
</protein>
<gene>
    <name evidence="1" type="ORF">PPERSA_00339</name>
</gene>
<evidence type="ECO:0000313" key="1">
    <source>
        <dbReference type="EMBL" id="KRX07182.1"/>
    </source>
</evidence>
<comment type="caution">
    <text evidence="1">The sequence shown here is derived from an EMBL/GenBank/DDBJ whole genome shotgun (WGS) entry which is preliminary data.</text>
</comment>
<accession>A0A0V0QYA3</accession>
<dbReference type="AlphaFoldDB" id="A0A0V0QYA3"/>
<evidence type="ECO:0000313" key="2">
    <source>
        <dbReference type="Proteomes" id="UP000054937"/>
    </source>
</evidence>
<name>A0A0V0QYA3_PSEPJ</name>
<organism evidence="1 2">
    <name type="scientific">Pseudocohnilembus persalinus</name>
    <name type="common">Ciliate</name>
    <dbReference type="NCBI Taxonomy" id="266149"/>
    <lineage>
        <taxon>Eukaryota</taxon>
        <taxon>Sar</taxon>
        <taxon>Alveolata</taxon>
        <taxon>Ciliophora</taxon>
        <taxon>Intramacronucleata</taxon>
        <taxon>Oligohymenophorea</taxon>
        <taxon>Scuticociliatia</taxon>
        <taxon>Philasterida</taxon>
        <taxon>Pseudocohnilembidae</taxon>
        <taxon>Pseudocohnilembus</taxon>
    </lineage>
</organism>
<dbReference type="InParanoid" id="A0A0V0QYA3"/>
<keyword evidence="2" id="KW-1185">Reference proteome</keyword>
<proteinExistence type="predicted"/>
<dbReference type="EMBL" id="LDAU01000085">
    <property type="protein sequence ID" value="KRX07182.1"/>
    <property type="molecule type" value="Genomic_DNA"/>
</dbReference>
<reference evidence="1 2" key="1">
    <citation type="journal article" date="2015" name="Sci. Rep.">
        <title>Genome of the facultative scuticociliatosis pathogen Pseudocohnilembus persalinus provides insight into its virulence through horizontal gene transfer.</title>
        <authorList>
            <person name="Xiong J."/>
            <person name="Wang G."/>
            <person name="Cheng J."/>
            <person name="Tian M."/>
            <person name="Pan X."/>
            <person name="Warren A."/>
            <person name="Jiang C."/>
            <person name="Yuan D."/>
            <person name="Miao W."/>
        </authorList>
    </citation>
    <scope>NUCLEOTIDE SEQUENCE [LARGE SCALE GENOMIC DNA]</scope>
    <source>
        <strain evidence="1">36N120E</strain>
    </source>
</reference>
<sequence>MDKNKNVRQNIMETTIKTYQETIDGQVDFNLNNSCINGKHFQFKYQQNEQKFKQNYLYTNEKFIRDFNLEEENIFQNMMIDKDNQVFFSEKEKIQNILDNSYYINKKQNKKQSVSSIIQLMLQNNLIVEEKKNQQDYQHIDNNSVFKLKNLEKDSNFNKDQNKGSKINLQQTKLKFPVKYMQEDLQVIYNYEIQILKTVWGGKEAVIISFMDIEKVVKNQSQIKFELEFYMNSTGKYEKEYRFQKGAKSVNDTNISIIKMQINQNNV</sequence>
<dbReference type="Proteomes" id="UP000054937">
    <property type="component" value="Unassembled WGS sequence"/>
</dbReference>